<gene>
    <name evidence="1" type="ORF">IV501_15620</name>
</gene>
<evidence type="ECO:0008006" key="3">
    <source>
        <dbReference type="Google" id="ProtNLM"/>
    </source>
</evidence>
<evidence type="ECO:0000313" key="1">
    <source>
        <dbReference type="EMBL" id="MBK4349058.1"/>
    </source>
</evidence>
<dbReference type="GO" id="GO:0004519">
    <property type="term" value="F:endonuclease activity"/>
    <property type="evidence" value="ECO:0007669"/>
    <property type="project" value="InterPro"/>
</dbReference>
<keyword evidence="2" id="KW-1185">Reference proteome</keyword>
<accession>A0A934SU80</accession>
<dbReference type="GO" id="GO:0006281">
    <property type="term" value="P:DNA repair"/>
    <property type="evidence" value="ECO:0007669"/>
    <property type="project" value="InterPro"/>
</dbReference>
<protein>
    <recommendedName>
        <fullName evidence="3">Endonuclease V</fullName>
    </recommendedName>
</protein>
<comment type="caution">
    <text evidence="1">The sequence shown here is derived from an EMBL/GenBank/DDBJ whole genome shotgun (WGS) entry which is preliminary data.</text>
</comment>
<reference evidence="1" key="1">
    <citation type="submission" date="2021-01" db="EMBL/GenBank/DDBJ databases">
        <title>Lacisediminihabitans sp. nov. strain G11-30, isolated from Antarctic Soil.</title>
        <authorList>
            <person name="Li J."/>
        </authorList>
    </citation>
    <scope>NUCLEOTIDE SEQUENCE</scope>
    <source>
        <strain evidence="1">G11-30</strain>
    </source>
</reference>
<name>A0A934SU80_9MICO</name>
<dbReference type="Gene3D" id="3.30.2170.10">
    <property type="entry name" value="archaeoglobus fulgidus dsm 4304 superfamily"/>
    <property type="match status" value="1"/>
</dbReference>
<organism evidence="1 2">
    <name type="scientific">Lacisediminihabitans changchengi</name>
    <dbReference type="NCBI Taxonomy" id="2787634"/>
    <lineage>
        <taxon>Bacteria</taxon>
        <taxon>Bacillati</taxon>
        <taxon>Actinomycetota</taxon>
        <taxon>Actinomycetes</taxon>
        <taxon>Micrococcales</taxon>
        <taxon>Microbacteriaceae</taxon>
        <taxon>Lacisediminihabitans</taxon>
    </lineage>
</organism>
<dbReference type="Proteomes" id="UP000636458">
    <property type="component" value="Unassembled WGS sequence"/>
</dbReference>
<dbReference type="AlphaFoldDB" id="A0A934SU80"/>
<sequence>MDGLALLDVRYGGDDARCACVVADGWTSELPTLEFTVDTHGVAPYRSGAFFERELPSLVAAVDELERRAADVGCLVVDGYVFLDADARPGLGWHLWHHYGGRYAVVGIAKTAFSGNASAVPVTRGRSIRPLFVTAIGVDALEIADTVRRMPGPHRLPTLVARADRLSRAC</sequence>
<proteinExistence type="predicted"/>
<dbReference type="EMBL" id="JAEPES010000006">
    <property type="protein sequence ID" value="MBK4349058.1"/>
    <property type="molecule type" value="Genomic_DNA"/>
</dbReference>
<dbReference type="RefSeq" id="WP_200557249.1">
    <property type="nucleotide sequence ID" value="NZ_JAEPES010000006.1"/>
</dbReference>
<evidence type="ECO:0000313" key="2">
    <source>
        <dbReference type="Proteomes" id="UP000636458"/>
    </source>
</evidence>